<evidence type="ECO:0008006" key="3">
    <source>
        <dbReference type="Google" id="ProtNLM"/>
    </source>
</evidence>
<dbReference type="GO" id="GO:0009658">
    <property type="term" value="P:chloroplast organization"/>
    <property type="evidence" value="ECO:0007669"/>
    <property type="project" value="EnsemblPlants"/>
</dbReference>
<comment type="caution">
    <text evidence="1">The sequence shown here is derived from an EMBL/GenBank/DDBJ whole genome shotgun (WGS) entry which is preliminary data.</text>
</comment>
<proteinExistence type="predicted"/>
<dbReference type="PANTHER" id="PTHR36035">
    <property type="entry name" value="PROTEIN DISULFIDE-ISOMERASE SCO2"/>
    <property type="match status" value="1"/>
</dbReference>
<dbReference type="Gramene" id="PRQ23058">
    <property type="protein sequence ID" value="PRQ23058"/>
    <property type="gene ID" value="RchiOBHm_Chr6g0257061"/>
</dbReference>
<reference evidence="1 2" key="1">
    <citation type="journal article" date="2018" name="Nat. Genet.">
        <title>The Rosa genome provides new insights in the design of modern roses.</title>
        <authorList>
            <person name="Bendahmane M."/>
        </authorList>
    </citation>
    <scope>NUCLEOTIDE SEQUENCE [LARGE SCALE GENOMIC DNA]</scope>
    <source>
        <strain evidence="2">cv. Old Blush</strain>
    </source>
</reference>
<dbReference type="AlphaFoldDB" id="A0A2P6PMA2"/>
<organism evidence="1 2">
    <name type="scientific">Rosa chinensis</name>
    <name type="common">China rose</name>
    <dbReference type="NCBI Taxonomy" id="74649"/>
    <lineage>
        <taxon>Eukaryota</taxon>
        <taxon>Viridiplantae</taxon>
        <taxon>Streptophyta</taxon>
        <taxon>Embryophyta</taxon>
        <taxon>Tracheophyta</taxon>
        <taxon>Spermatophyta</taxon>
        <taxon>Magnoliopsida</taxon>
        <taxon>eudicotyledons</taxon>
        <taxon>Gunneridae</taxon>
        <taxon>Pentapetalae</taxon>
        <taxon>rosids</taxon>
        <taxon>fabids</taxon>
        <taxon>Rosales</taxon>
        <taxon>Rosaceae</taxon>
        <taxon>Rosoideae</taxon>
        <taxon>Rosoideae incertae sedis</taxon>
        <taxon>Rosa</taxon>
    </lineage>
</organism>
<sequence>MLATNPSLFFPSKPSIALRCSAAAGDPPRGAAFPRLVQFPFAASDVASVSGRIGLDTEPDGGGAARLRGGSSGGAIKVTAKEPKWSRDRESYLVDDGDALPLPMTYPDTAPVTPEVIEQRLRCDPVVEDCKIVVYEWTGKCRSCQGSGYASYYNKRGKENVCKCIPCQGIGYVQKITTRTNIDVMEDLDNGKPP</sequence>
<gene>
    <name evidence="1" type="ORF">RchiOBHm_Chr6g0257061</name>
</gene>
<keyword evidence="2" id="KW-1185">Reference proteome</keyword>
<keyword evidence="1" id="KW-0413">Isomerase</keyword>
<accession>A0A2P6PMA2</accession>
<evidence type="ECO:0000313" key="2">
    <source>
        <dbReference type="Proteomes" id="UP000238479"/>
    </source>
</evidence>
<dbReference type="Proteomes" id="UP000238479">
    <property type="component" value="Chromosome 6"/>
</dbReference>
<dbReference type="STRING" id="74649.A0A2P6PMA2"/>
<dbReference type="PANTHER" id="PTHR36035:SF1">
    <property type="entry name" value="PROTEIN DISULFIDE-ISOMERASE SCO2"/>
    <property type="match status" value="1"/>
</dbReference>
<dbReference type="GO" id="GO:0009535">
    <property type="term" value="C:chloroplast thylakoid membrane"/>
    <property type="evidence" value="ECO:0007669"/>
    <property type="project" value="EnsemblPlants"/>
</dbReference>
<protein>
    <recommendedName>
        <fullName evidence="3">Protein disulfide-isomerase SCO2</fullName>
    </recommendedName>
</protein>
<dbReference type="GO" id="GO:0003756">
    <property type="term" value="F:protein disulfide isomerase activity"/>
    <property type="evidence" value="ECO:0007669"/>
    <property type="project" value="EnsemblPlants"/>
</dbReference>
<dbReference type="EMBL" id="PDCK01000044">
    <property type="protein sequence ID" value="PRQ23058.1"/>
    <property type="molecule type" value="Genomic_DNA"/>
</dbReference>
<name>A0A2P6PMA2_ROSCH</name>
<dbReference type="InterPro" id="IPR037477">
    <property type="entry name" value="SCO2"/>
</dbReference>
<dbReference type="OMA" id="ETICKCL"/>
<evidence type="ECO:0000313" key="1">
    <source>
        <dbReference type="EMBL" id="PRQ23058.1"/>
    </source>
</evidence>
<dbReference type="OrthoDB" id="2018364at2759"/>